<evidence type="ECO:0000259" key="8">
    <source>
        <dbReference type="PROSITE" id="PS50968"/>
    </source>
</evidence>
<dbReference type="InterPro" id="IPR003016">
    <property type="entry name" value="2-oxoA_DH_lipoyl-BS"/>
</dbReference>
<proteinExistence type="inferred from homology"/>
<dbReference type="SUPFAM" id="SSF51230">
    <property type="entry name" value="Single hybrid motif"/>
    <property type="match status" value="1"/>
</dbReference>
<keyword evidence="11" id="KW-1185">Reference proteome</keyword>
<dbReference type="EMBL" id="MPDK01000002">
    <property type="protein sequence ID" value="PWI58677.1"/>
    <property type="molecule type" value="Genomic_DNA"/>
</dbReference>
<evidence type="ECO:0000256" key="1">
    <source>
        <dbReference type="ARBA" id="ARBA00001938"/>
    </source>
</evidence>
<feature type="compositionally biased region" description="Polar residues" evidence="7">
    <location>
        <begin position="174"/>
        <end position="222"/>
    </location>
</feature>
<evidence type="ECO:0000256" key="5">
    <source>
        <dbReference type="ARBA" id="ARBA00023315"/>
    </source>
</evidence>
<dbReference type="Pfam" id="PF00198">
    <property type="entry name" value="2-oxoacid_dh"/>
    <property type="match status" value="1"/>
</dbReference>
<dbReference type="InterPro" id="IPR050743">
    <property type="entry name" value="2-oxoacid_DH_E2_comp"/>
</dbReference>
<comment type="similarity">
    <text evidence="2 6">Belongs to the 2-oxoacid dehydrogenase family.</text>
</comment>
<feature type="domain" description="Lipoyl-binding" evidence="8">
    <location>
        <begin position="1"/>
        <end position="76"/>
    </location>
</feature>
<evidence type="ECO:0000313" key="10">
    <source>
        <dbReference type="EMBL" id="PWI58677.1"/>
    </source>
</evidence>
<dbReference type="OrthoDB" id="9805770at2"/>
<evidence type="ECO:0000256" key="6">
    <source>
        <dbReference type="RuleBase" id="RU003423"/>
    </source>
</evidence>
<feature type="region of interest" description="Disordered" evidence="7">
    <location>
        <begin position="174"/>
        <end position="223"/>
    </location>
</feature>
<evidence type="ECO:0000313" key="11">
    <source>
        <dbReference type="Proteomes" id="UP000245380"/>
    </source>
</evidence>
<dbReference type="Proteomes" id="UP000245380">
    <property type="component" value="Unassembled WGS sequence"/>
</dbReference>
<protein>
    <recommendedName>
        <fullName evidence="6">Dihydrolipoamide acetyltransferase component of pyruvate dehydrogenase complex</fullName>
        <ecNumber evidence="6">2.3.1.-</ecNumber>
    </recommendedName>
</protein>
<dbReference type="PANTHER" id="PTHR43178">
    <property type="entry name" value="DIHYDROLIPOAMIDE ACETYLTRANSFERASE COMPONENT OF PYRUVATE DEHYDROGENASE COMPLEX"/>
    <property type="match status" value="1"/>
</dbReference>
<gene>
    <name evidence="10" type="ORF">BM613_00835</name>
</gene>
<dbReference type="GO" id="GO:0005737">
    <property type="term" value="C:cytoplasm"/>
    <property type="evidence" value="ECO:0007669"/>
    <property type="project" value="TreeGrafter"/>
</dbReference>
<name>A0A2U3DBM3_SULT2</name>
<dbReference type="InterPro" id="IPR001078">
    <property type="entry name" value="2-oxoacid_DH_actylTfrase"/>
</dbReference>
<dbReference type="SUPFAM" id="SSF52777">
    <property type="entry name" value="CoA-dependent acyltransferases"/>
    <property type="match status" value="1"/>
</dbReference>
<sequence>MAEVKMPKLGESVTEGTLGKWLKQVGEQVYKYEPLVEVVTDKVSAEIPSDFEGVLTAILVQENETVKVGVPIAVIEEAGSGSAQASSASPESIKSSTQIVSNGIASAPQESAMKAETGAEAVAFSQSAAPTQVRYSPAVLKLAQERGIDLSKVKGTGIAGRVTRKDVLGYTQSASMHANPSSSMQTAPTVASTMATQNTPESATVSASATQNTETTSTSIQAPDNEEWIPVSAVRKTIASRMVQSKHQAPHAWMMVEVDVTPLVRLRERHKAEFKQREGIDLTYLPFFIRSTVEALKEFPIMNSTWADDKIILKKDIHISIAVATDNALVVPVIRHADRLSILGIAGAVADLARRARSGKLTIQDVQDGTFTVNNTGAFGSILSQPIINAPQAAILSVESIVRRPIVRDDDSIAIRSMVNLCLSLDHRILDGWVAGQFLRSIKQRLEGLNESTSLY</sequence>
<evidence type="ECO:0000256" key="2">
    <source>
        <dbReference type="ARBA" id="ARBA00007317"/>
    </source>
</evidence>
<dbReference type="PROSITE" id="PS00189">
    <property type="entry name" value="LIPOYL"/>
    <property type="match status" value="1"/>
</dbReference>
<dbReference type="Gene3D" id="2.40.50.100">
    <property type="match status" value="1"/>
</dbReference>
<dbReference type="Gene3D" id="3.30.559.10">
    <property type="entry name" value="Chloramphenicol acetyltransferase-like domain"/>
    <property type="match status" value="1"/>
</dbReference>
<keyword evidence="3 6" id="KW-0808">Transferase</keyword>
<organism evidence="10 11">
    <name type="scientific">Sulfoacidibacillus thermotolerans</name>
    <name type="common">Acidibacillus sulfuroxidans</name>
    <dbReference type="NCBI Taxonomy" id="1765684"/>
    <lineage>
        <taxon>Bacteria</taxon>
        <taxon>Bacillati</taxon>
        <taxon>Bacillota</taxon>
        <taxon>Bacilli</taxon>
        <taxon>Bacillales</taxon>
        <taxon>Alicyclobacillaceae</taxon>
        <taxon>Sulfoacidibacillus</taxon>
    </lineage>
</organism>
<dbReference type="Pfam" id="PF00364">
    <property type="entry name" value="Biotin_lipoyl"/>
    <property type="match status" value="1"/>
</dbReference>
<dbReference type="PROSITE" id="PS50968">
    <property type="entry name" value="BIOTINYL_LIPOYL"/>
    <property type="match status" value="1"/>
</dbReference>
<reference evidence="10 11" key="1">
    <citation type="submission" date="2016-11" db="EMBL/GenBank/DDBJ databases">
        <title>Comparative genomics of Acidibacillus ferroxidans species.</title>
        <authorList>
            <person name="Oliveira G."/>
            <person name="Nunes G."/>
            <person name="Oliveira R."/>
            <person name="Araujo F."/>
            <person name="Salim A."/>
            <person name="Scholte L."/>
            <person name="Morais D."/>
            <person name="Nancucheo I."/>
            <person name="Johnson D.B."/>
            <person name="Grail B."/>
            <person name="Bittencourt J."/>
            <person name="Valadares R."/>
        </authorList>
    </citation>
    <scope>NUCLEOTIDE SEQUENCE [LARGE SCALE GENOMIC DNA]</scope>
    <source>
        <strain evidence="10 11">Y002</strain>
    </source>
</reference>
<feature type="domain" description="Peripheral subunit-binding (PSBD)" evidence="9">
    <location>
        <begin position="134"/>
        <end position="171"/>
    </location>
</feature>
<dbReference type="InterPro" id="IPR004167">
    <property type="entry name" value="PSBD"/>
</dbReference>
<evidence type="ECO:0000256" key="3">
    <source>
        <dbReference type="ARBA" id="ARBA00022679"/>
    </source>
</evidence>
<dbReference type="PROSITE" id="PS51826">
    <property type="entry name" value="PSBD"/>
    <property type="match status" value="1"/>
</dbReference>
<dbReference type="SUPFAM" id="SSF47005">
    <property type="entry name" value="Peripheral subunit-binding domain of 2-oxo acid dehydrogenase complex"/>
    <property type="match status" value="1"/>
</dbReference>
<dbReference type="GO" id="GO:0016407">
    <property type="term" value="F:acetyltransferase activity"/>
    <property type="evidence" value="ECO:0007669"/>
    <property type="project" value="TreeGrafter"/>
</dbReference>
<evidence type="ECO:0000259" key="9">
    <source>
        <dbReference type="PROSITE" id="PS51826"/>
    </source>
</evidence>
<dbReference type="InterPro" id="IPR023213">
    <property type="entry name" value="CAT-like_dom_sf"/>
</dbReference>
<keyword evidence="4 6" id="KW-0450">Lipoyl</keyword>
<accession>A0A2U3DBM3</accession>
<comment type="caution">
    <text evidence="10">The sequence shown here is derived from an EMBL/GenBank/DDBJ whole genome shotgun (WGS) entry which is preliminary data.</text>
</comment>
<dbReference type="GO" id="GO:0031405">
    <property type="term" value="F:lipoic acid binding"/>
    <property type="evidence" value="ECO:0007669"/>
    <property type="project" value="TreeGrafter"/>
</dbReference>
<comment type="cofactor">
    <cofactor evidence="1 6">
        <name>(R)-lipoate</name>
        <dbReference type="ChEBI" id="CHEBI:83088"/>
    </cofactor>
</comment>
<evidence type="ECO:0000256" key="4">
    <source>
        <dbReference type="ARBA" id="ARBA00022823"/>
    </source>
</evidence>
<dbReference type="EC" id="2.3.1.-" evidence="6"/>
<dbReference type="Gene3D" id="4.10.320.10">
    <property type="entry name" value="E3-binding domain"/>
    <property type="match status" value="1"/>
</dbReference>
<dbReference type="InterPro" id="IPR036625">
    <property type="entry name" value="E3-bd_dom_sf"/>
</dbReference>
<dbReference type="FunFam" id="3.30.559.10:FF:000007">
    <property type="entry name" value="Dihydrolipoamide acetyltransferase component of pyruvate dehydrogenase complex"/>
    <property type="match status" value="1"/>
</dbReference>
<dbReference type="InterPro" id="IPR000089">
    <property type="entry name" value="Biotin_lipoyl"/>
</dbReference>
<keyword evidence="5 6" id="KW-0012">Acyltransferase</keyword>
<dbReference type="AlphaFoldDB" id="A0A2U3DBM3"/>
<dbReference type="CDD" id="cd06849">
    <property type="entry name" value="lipoyl_domain"/>
    <property type="match status" value="1"/>
</dbReference>
<dbReference type="Pfam" id="PF02817">
    <property type="entry name" value="E3_binding"/>
    <property type="match status" value="1"/>
</dbReference>
<dbReference type="InterPro" id="IPR011053">
    <property type="entry name" value="Single_hybrid_motif"/>
</dbReference>
<dbReference type="RefSeq" id="WP_109429271.1">
    <property type="nucleotide sequence ID" value="NZ_MPDK01000002.1"/>
</dbReference>
<dbReference type="PANTHER" id="PTHR43178:SF5">
    <property type="entry name" value="LIPOAMIDE ACYLTRANSFERASE COMPONENT OF BRANCHED-CHAIN ALPHA-KETO ACID DEHYDROGENASE COMPLEX, MITOCHONDRIAL"/>
    <property type="match status" value="1"/>
</dbReference>
<evidence type="ECO:0000256" key="7">
    <source>
        <dbReference type="SAM" id="MobiDB-lite"/>
    </source>
</evidence>